<dbReference type="AlphaFoldDB" id="A0AAN0LLU2"/>
<name>A0AAN0LLU2_9VIBR</name>
<proteinExistence type="predicted"/>
<protein>
    <submittedName>
        <fullName evidence="1">Uncharacterized protein</fullName>
    </submittedName>
</protein>
<reference evidence="1 2" key="1">
    <citation type="journal article" date="2024" name="Elife">
        <title>Polysaccharide breakdown products drive degradation-dispersal cycles of foraging bacteria through changes in metabolism and motility.</title>
        <authorList>
            <person name="Stubbusch A.K."/>
            <person name="Keegstra J.M."/>
            <person name="Schwartzman J."/>
            <person name="Pontrelli S."/>
            <person name="Clerc E.E."/>
            <person name="Stocker R."/>
            <person name="Magnabosco C."/>
            <person name="Schubert O.T."/>
            <person name="Ackermann M."/>
            <person name="D'Souza G.G."/>
        </authorList>
    </citation>
    <scope>NUCLEOTIDE SEQUENCE [LARGE SCALE GENOMIC DNA]</scope>
    <source>
        <strain evidence="1 2">ZF270</strain>
    </source>
</reference>
<organism evidence="1 2">
    <name type="scientific">Vibrio cyclitrophicus ZF270</name>
    <dbReference type="NCBI Taxonomy" id="1136176"/>
    <lineage>
        <taxon>Bacteria</taxon>
        <taxon>Pseudomonadati</taxon>
        <taxon>Pseudomonadota</taxon>
        <taxon>Gammaproteobacteria</taxon>
        <taxon>Vibrionales</taxon>
        <taxon>Vibrionaceae</taxon>
        <taxon>Vibrio</taxon>
    </lineage>
</organism>
<keyword evidence="2" id="KW-1185">Reference proteome</keyword>
<evidence type="ECO:0000313" key="2">
    <source>
        <dbReference type="Proteomes" id="UP001441914"/>
    </source>
</evidence>
<dbReference type="EMBL" id="CP135176">
    <property type="protein sequence ID" value="WZS85596.1"/>
    <property type="molecule type" value="Genomic_DNA"/>
</dbReference>
<dbReference type="RefSeq" id="WP_016801019.1">
    <property type="nucleotide sequence ID" value="NZ_AIDR02000027.1"/>
</dbReference>
<evidence type="ECO:0000313" key="1">
    <source>
        <dbReference type="EMBL" id="WZS85596.1"/>
    </source>
</evidence>
<gene>
    <name evidence="1" type="ORF">QYQ95_14310</name>
</gene>
<accession>A0AAN0LLU2</accession>
<sequence>MNNMKYLIFPDDPSIYFMSSVLKKIENYIEDGTVKLIKCVASNDGYIESKTLIQAIPKNAKVIFIGHSTPSLLYGGMSECYPRQSLVKLSEMSLFNDKELLLVSCFSNQLLFSSRGHRNYSKCMGFGLLPSEMEEVSAHRGFRELSLKVEDIEAFKLELSELIAGTVEYLLYNDACLEKVFSYFKITANKRVSEIILANGNRKVANILFYVVNELSCD</sequence>
<dbReference type="Proteomes" id="UP001441914">
    <property type="component" value="Chromosome 1"/>
</dbReference>